<evidence type="ECO:0000256" key="1">
    <source>
        <dbReference type="SAM" id="Phobius"/>
    </source>
</evidence>
<protein>
    <submittedName>
        <fullName evidence="2">Uncharacterized protein</fullName>
    </submittedName>
</protein>
<dbReference type="Proteomes" id="UP000016608">
    <property type="component" value="Unassembled WGS sequence"/>
</dbReference>
<gene>
    <name evidence="2" type="ORF">HMPREF0373_02295</name>
</gene>
<keyword evidence="1" id="KW-0472">Membrane</keyword>
<keyword evidence="1" id="KW-1133">Transmembrane helix</keyword>
<keyword evidence="3" id="KW-1185">Reference proteome</keyword>
<proteinExistence type="predicted"/>
<organism evidence="2 3">
    <name type="scientific">Eubacterium ramulus ATCC 29099</name>
    <dbReference type="NCBI Taxonomy" id="1256908"/>
    <lineage>
        <taxon>Bacteria</taxon>
        <taxon>Bacillati</taxon>
        <taxon>Bacillota</taxon>
        <taxon>Clostridia</taxon>
        <taxon>Eubacteriales</taxon>
        <taxon>Eubacteriaceae</taxon>
        <taxon>Eubacterium</taxon>
    </lineage>
</organism>
<dbReference type="eggNOG" id="ENOG502ZN3I">
    <property type="taxonomic scope" value="Bacteria"/>
</dbReference>
<dbReference type="PATRIC" id="fig|1256908.3.peg.2115"/>
<reference evidence="2 3" key="1">
    <citation type="submission" date="2013-06" db="EMBL/GenBank/DDBJ databases">
        <authorList>
            <person name="Weinstock G."/>
            <person name="Sodergren E."/>
            <person name="Lobos E.A."/>
            <person name="Fulton L."/>
            <person name="Fulton R."/>
            <person name="Courtney L."/>
            <person name="Fronick C."/>
            <person name="O'Laughlin M."/>
            <person name="Godfrey J."/>
            <person name="Wilson R.M."/>
            <person name="Miner T."/>
            <person name="Farmer C."/>
            <person name="Delehaunty K."/>
            <person name="Cordes M."/>
            <person name="Minx P."/>
            <person name="Tomlinson C."/>
            <person name="Chen J."/>
            <person name="Wollam A."/>
            <person name="Pepin K.H."/>
            <person name="Bhonagiri V."/>
            <person name="Zhang X."/>
            <person name="Warren W."/>
            <person name="Mitreva M."/>
            <person name="Mardis E.R."/>
            <person name="Wilson R.K."/>
        </authorList>
    </citation>
    <scope>NUCLEOTIDE SEQUENCE [LARGE SCALE GENOMIC DNA]</scope>
    <source>
        <strain evidence="2 3">ATCC 29099</strain>
    </source>
</reference>
<feature type="non-terminal residue" evidence="2">
    <location>
        <position position="1"/>
    </location>
</feature>
<feature type="transmembrane region" description="Helical" evidence="1">
    <location>
        <begin position="7"/>
        <end position="27"/>
    </location>
</feature>
<keyword evidence="1" id="KW-0812">Transmembrane</keyword>
<dbReference type="AlphaFoldDB" id="U2QQZ1"/>
<dbReference type="HOGENOM" id="CLU_3192965_0_0_9"/>
<sequence>DIMHMCVTTIIYTAIMVFAITGIGYAIGKLNKFGDSDELVNLDDK</sequence>
<name>U2QQZ1_EUBRA</name>
<evidence type="ECO:0000313" key="3">
    <source>
        <dbReference type="Proteomes" id="UP000016608"/>
    </source>
</evidence>
<evidence type="ECO:0000313" key="2">
    <source>
        <dbReference type="EMBL" id="ERK43728.1"/>
    </source>
</evidence>
<accession>U2QQZ1</accession>
<comment type="caution">
    <text evidence="2">The sequence shown here is derived from an EMBL/GenBank/DDBJ whole genome shotgun (WGS) entry which is preliminary data.</text>
</comment>
<dbReference type="EMBL" id="AWVJ01000141">
    <property type="protein sequence ID" value="ERK43728.1"/>
    <property type="molecule type" value="Genomic_DNA"/>
</dbReference>